<reference evidence="1" key="1">
    <citation type="submission" date="2007-04" db="EMBL/GenBank/DDBJ databases">
        <authorList>
            <consortium name="The Broad Institute Genome Sequencing Platform"/>
            <person name="Birren B."/>
            <person name="Lander E."/>
            <person name="Galagan J."/>
            <person name="Nusbaum C."/>
            <person name="Devon K."/>
            <person name="Ma L.-J."/>
            <person name="Jaffe D."/>
            <person name="Butler J."/>
            <person name="Alvarez P."/>
            <person name="Gnerre S."/>
            <person name="Grabherr M."/>
            <person name="Kleber M."/>
            <person name="Mauceli E."/>
            <person name="Brockman W."/>
            <person name="MacCallum I.A."/>
            <person name="Young S."/>
            <person name="LaButti K."/>
            <person name="DeCaprio D."/>
            <person name="Crawford M."/>
            <person name="Koehrsen M."/>
            <person name="Engels R."/>
            <person name="Montgomery P."/>
            <person name="Pearson M."/>
            <person name="Howarth C."/>
            <person name="Larson L."/>
            <person name="White J."/>
            <person name="O'Leary S."/>
            <person name="Kodira C."/>
            <person name="Zeng Q."/>
            <person name="Yandava C."/>
            <person name="Alvarado L."/>
            <person name="Kistler C."/>
            <person name="Shim W.-B."/>
            <person name="Kang S."/>
            <person name="Woloshuk C."/>
        </authorList>
    </citation>
    <scope>NUCLEOTIDE SEQUENCE</scope>
    <source>
        <strain evidence="1">4287</strain>
    </source>
</reference>
<name>A0A0J9UI28_FUSO4</name>
<dbReference type="EMBL" id="DS231698">
    <property type="protein sequence ID" value="KNA98814.1"/>
    <property type="molecule type" value="Genomic_DNA"/>
</dbReference>
<protein>
    <submittedName>
        <fullName evidence="1">Uncharacterized protein</fullName>
    </submittedName>
</protein>
<organism evidence="1 2">
    <name type="scientific">Fusarium oxysporum f. sp. lycopersici (strain 4287 / CBS 123668 / FGSC 9935 / NRRL 34936)</name>
    <name type="common">Fusarium vascular wilt of tomato</name>
    <dbReference type="NCBI Taxonomy" id="426428"/>
    <lineage>
        <taxon>Eukaryota</taxon>
        <taxon>Fungi</taxon>
        <taxon>Dikarya</taxon>
        <taxon>Ascomycota</taxon>
        <taxon>Pezizomycotina</taxon>
        <taxon>Sordariomycetes</taxon>
        <taxon>Hypocreomycetidae</taxon>
        <taxon>Hypocreales</taxon>
        <taxon>Nectriaceae</taxon>
        <taxon>Fusarium</taxon>
        <taxon>Fusarium oxysporum species complex</taxon>
    </lineage>
</organism>
<evidence type="ECO:0000313" key="1">
    <source>
        <dbReference type="EMBL" id="KNA98814.1"/>
    </source>
</evidence>
<dbReference type="Proteomes" id="UP000009097">
    <property type="component" value="Unassembled WGS sequence"/>
</dbReference>
<dbReference type="KEGG" id="fox:FOXG_18465"/>
<dbReference type="AlphaFoldDB" id="A0A0J9UI28"/>
<accession>A0A0J9UI28</accession>
<evidence type="ECO:0000313" key="2">
    <source>
        <dbReference type="Proteomes" id="UP000009097"/>
    </source>
</evidence>
<reference evidence="1" key="2">
    <citation type="journal article" date="2010" name="Nature">
        <title>Comparative genomics reveals mobile pathogenicity chromosomes in Fusarium.</title>
        <authorList>
            <person name="Ma L.J."/>
            <person name="van der Does H.C."/>
            <person name="Borkovich K.A."/>
            <person name="Coleman J.J."/>
            <person name="Daboussi M.J."/>
            <person name="Di Pietro A."/>
            <person name="Dufresne M."/>
            <person name="Freitag M."/>
            <person name="Grabherr M."/>
            <person name="Henrissat B."/>
            <person name="Houterman P.M."/>
            <person name="Kang S."/>
            <person name="Shim W.B."/>
            <person name="Woloshuk C."/>
            <person name="Xie X."/>
            <person name="Xu J.R."/>
            <person name="Antoniw J."/>
            <person name="Baker S.E."/>
            <person name="Bluhm B.H."/>
            <person name="Breakspear A."/>
            <person name="Brown D.W."/>
            <person name="Butchko R.A."/>
            <person name="Chapman S."/>
            <person name="Coulson R."/>
            <person name="Coutinho P.M."/>
            <person name="Danchin E.G."/>
            <person name="Diener A."/>
            <person name="Gale L.R."/>
            <person name="Gardiner D.M."/>
            <person name="Goff S."/>
            <person name="Hammond-Kosack K.E."/>
            <person name="Hilburn K."/>
            <person name="Hua-Van A."/>
            <person name="Jonkers W."/>
            <person name="Kazan K."/>
            <person name="Kodira C.D."/>
            <person name="Koehrsen M."/>
            <person name="Kumar L."/>
            <person name="Lee Y.H."/>
            <person name="Li L."/>
            <person name="Manners J.M."/>
            <person name="Miranda-Saavedra D."/>
            <person name="Mukherjee M."/>
            <person name="Park G."/>
            <person name="Park J."/>
            <person name="Park S.Y."/>
            <person name="Proctor R.H."/>
            <person name="Regev A."/>
            <person name="Ruiz-Roldan M.C."/>
            <person name="Sain D."/>
            <person name="Sakthikumar S."/>
            <person name="Sykes S."/>
            <person name="Schwartz D.C."/>
            <person name="Turgeon B.G."/>
            <person name="Wapinski I."/>
            <person name="Yoder O."/>
            <person name="Young S."/>
            <person name="Zeng Q."/>
            <person name="Zhou S."/>
            <person name="Galagan J."/>
            <person name="Cuomo C.A."/>
            <person name="Kistler H.C."/>
            <person name="Rep M."/>
        </authorList>
    </citation>
    <scope>NUCLEOTIDE SEQUENCE [LARGE SCALE GENOMIC DNA]</scope>
    <source>
        <strain evidence="1">4287</strain>
    </source>
</reference>
<dbReference type="GeneID" id="28959171"/>
<gene>
    <name evidence="1" type="ORF">FOXG_18465</name>
</gene>
<proteinExistence type="predicted"/>
<sequence>MVGFHDSNGRLITTDFMPDQPLVLQVNKAGAPV</sequence>
<dbReference type="RefSeq" id="XP_018236860.1">
    <property type="nucleotide sequence ID" value="XM_018398545.1"/>
</dbReference>
<dbReference type="VEuPathDB" id="FungiDB:FOXG_18465"/>